<accession>A0ABR0VYY0</accession>
<dbReference type="InterPro" id="IPR025836">
    <property type="entry name" value="Zn_knuckle_CX2CX4HX4C"/>
</dbReference>
<feature type="compositionally biased region" description="Basic and acidic residues" evidence="1">
    <location>
        <begin position="372"/>
        <end position="387"/>
    </location>
</feature>
<dbReference type="PANTHER" id="PTHR31286">
    <property type="entry name" value="GLYCINE-RICH CELL WALL STRUCTURAL PROTEIN 1.8-LIKE"/>
    <property type="match status" value="1"/>
</dbReference>
<gene>
    <name evidence="4" type="ORF">DH2020_026731</name>
</gene>
<sequence>MKKTFSLIWPVKEAFVTRELGFNFFQFIFAYVADMEKIRDGKSWNFDNKYLILKDWEENLNGDSECFNLVDLWVQIWNIPHNWLCAEVGLKIGKSFHRVKDVLIPESGGIRGRYLKILASVELCKPLLRCAIIQLGNKEVRVDFKYEKLLSDCFYCGKVGHLDKMYDKRKVDIGNEYLKEGQFGEWIKVDDSPIGFKMNRGSPTKKTVVEDPQKVNKIGQSNVLSMKPGIETEEKGACSSSSKGLISSNPIDLEVIRNHDTGKKHLESDGVCRSGVEQIANEVIPVSLEGRGIVSGANTKFGSVQYCEESELASEMEVGGLDMNLIKKEAICKNKSRKPLSEVTNMAFEGLGGISIPKREVKIRGGFRKRGERGENSGFKEDDKENKSYKRGRNLGVDQLGGAIKDDASVDQSKVVLDILNAYKNFSGQLVNLDKSSIFFSKNVSVGDQSAICQCFGGINPQKFSRYLGLPLAIGRSKKDVFKVGYVVPVPGLFCVVWACVIYTGPTQQLQGDLPDGRCRHGGGLQDLTQRRAADVRGLQPREAADGDLPSGVRRAGRGVGRRVLDGAAGVARRRRMDRLGCGGCGDVKGLEDG</sequence>
<evidence type="ECO:0000256" key="1">
    <source>
        <dbReference type="SAM" id="MobiDB-lite"/>
    </source>
</evidence>
<comment type="caution">
    <text evidence="4">The sequence shown here is derived from an EMBL/GenBank/DDBJ whole genome shotgun (WGS) entry which is preliminary data.</text>
</comment>
<dbReference type="InterPro" id="IPR040256">
    <property type="entry name" value="At4g02000-like"/>
</dbReference>
<dbReference type="Pfam" id="PF14392">
    <property type="entry name" value="zf-CCHC_4"/>
    <property type="match status" value="1"/>
</dbReference>
<feature type="region of interest" description="Disordered" evidence="1">
    <location>
        <begin position="365"/>
        <end position="387"/>
    </location>
</feature>
<reference evidence="4 5" key="1">
    <citation type="journal article" date="2021" name="Comput. Struct. Biotechnol. J.">
        <title>De novo genome assembly of the potent medicinal plant Rehmannia glutinosa using nanopore technology.</title>
        <authorList>
            <person name="Ma L."/>
            <person name="Dong C."/>
            <person name="Song C."/>
            <person name="Wang X."/>
            <person name="Zheng X."/>
            <person name="Niu Y."/>
            <person name="Chen S."/>
            <person name="Feng W."/>
        </authorList>
    </citation>
    <scope>NUCLEOTIDE SEQUENCE [LARGE SCALE GENOMIC DNA]</scope>
    <source>
        <strain evidence="4">DH-2019</strain>
    </source>
</reference>
<evidence type="ECO:0000259" key="2">
    <source>
        <dbReference type="Pfam" id="PF14111"/>
    </source>
</evidence>
<dbReference type="PANTHER" id="PTHR31286:SF178">
    <property type="entry name" value="DUF4283 DOMAIN-CONTAINING PROTEIN"/>
    <property type="match status" value="1"/>
</dbReference>
<proteinExistence type="predicted"/>
<feature type="domain" description="DUF4283" evidence="2">
    <location>
        <begin position="2"/>
        <end position="60"/>
    </location>
</feature>
<dbReference type="InterPro" id="IPR025558">
    <property type="entry name" value="DUF4283"/>
</dbReference>
<name>A0ABR0VYY0_REHGL</name>
<evidence type="ECO:0008006" key="6">
    <source>
        <dbReference type="Google" id="ProtNLM"/>
    </source>
</evidence>
<dbReference type="Proteomes" id="UP001318860">
    <property type="component" value="Unassembled WGS sequence"/>
</dbReference>
<feature type="domain" description="Zinc knuckle CX2CX4HX4C" evidence="3">
    <location>
        <begin position="132"/>
        <end position="166"/>
    </location>
</feature>
<evidence type="ECO:0000259" key="3">
    <source>
        <dbReference type="Pfam" id="PF14392"/>
    </source>
</evidence>
<dbReference type="Pfam" id="PF14111">
    <property type="entry name" value="DUF4283"/>
    <property type="match status" value="1"/>
</dbReference>
<evidence type="ECO:0000313" key="5">
    <source>
        <dbReference type="Proteomes" id="UP001318860"/>
    </source>
</evidence>
<keyword evidence="5" id="KW-1185">Reference proteome</keyword>
<protein>
    <recommendedName>
        <fullName evidence="6">DUF4283 domain-containing protein</fullName>
    </recommendedName>
</protein>
<organism evidence="4 5">
    <name type="scientific">Rehmannia glutinosa</name>
    <name type="common">Chinese foxglove</name>
    <dbReference type="NCBI Taxonomy" id="99300"/>
    <lineage>
        <taxon>Eukaryota</taxon>
        <taxon>Viridiplantae</taxon>
        <taxon>Streptophyta</taxon>
        <taxon>Embryophyta</taxon>
        <taxon>Tracheophyta</taxon>
        <taxon>Spermatophyta</taxon>
        <taxon>Magnoliopsida</taxon>
        <taxon>eudicotyledons</taxon>
        <taxon>Gunneridae</taxon>
        <taxon>Pentapetalae</taxon>
        <taxon>asterids</taxon>
        <taxon>lamiids</taxon>
        <taxon>Lamiales</taxon>
        <taxon>Orobanchaceae</taxon>
        <taxon>Rehmannieae</taxon>
        <taxon>Rehmannia</taxon>
    </lineage>
</organism>
<evidence type="ECO:0000313" key="4">
    <source>
        <dbReference type="EMBL" id="KAK6139531.1"/>
    </source>
</evidence>
<dbReference type="EMBL" id="JABTTQ020000410">
    <property type="protein sequence ID" value="KAK6139531.1"/>
    <property type="molecule type" value="Genomic_DNA"/>
</dbReference>